<dbReference type="GO" id="GO:0045814">
    <property type="term" value="P:negative regulation of gene expression, epigenetic"/>
    <property type="evidence" value="ECO:0007669"/>
    <property type="project" value="InterPro"/>
</dbReference>
<sequence length="215" mass="24411">QALPPRETQEAAEVKKHSFISVEHSYASQMTEHSKKHMYPRGALYPGPAPSRNGSRNAEAGPLVGKVLPFRQQQNSTHPLQPLEVAAAMRCRSSLLSPRLKEDITRSRKVNICGKSLKVTCHWEAEYVFSLDTRYTNDALEKTIIRALHGPWDPDLPDDVEEVKLILHTWLALFYSKPSKLLSSTRKVVEHSNPKKYVSIYSTWDFLELSDDGED</sequence>
<name>A0A093LCG7_EURHL</name>
<accession>A0A093LCG7</accession>
<dbReference type="InterPro" id="IPR046432">
    <property type="entry name" value="TASOR"/>
</dbReference>
<evidence type="ECO:0000313" key="2">
    <source>
        <dbReference type="EMBL" id="KFW06826.1"/>
    </source>
</evidence>
<protein>
    <submittedName>
        <fullName evidence="2">Protein FAM208B</fullName>
    </submittedName>
</protein>
<dbReference type="GO" id="GO:0005654">
    <property type="term" value="C:nucleoplasm"/>
    <property type="evidence" value="ECO:0007669"/>
    <property type="project" value="TreeGrafter"/>
</dbReference>
<dbReference type="PANTHER" id="PTHR16207:SF10">
    <property type="entry name" value="PROTEIN TASOR 2"/>
    <property type="match status" value="1"/>
</dbReference>
<evidence type="ECO:0000313" key="3">
    <source>
        <dbReference type="Proteomes" id="UP000054232"/>
    </source>
</evidence>
<keyword evidence="3" id="KW-1185">Reference proteome</keyword>
<proteinExistence type="predicted"/>
<dbReference type="AlphaFoldDB" id="A0A093LCG7"/>
<dbReference type="EMBL" id="KK570011">
    <property type="protein sequence ID" value="KFW06826.1"/>
    <property type="molecule type" value="Genomic_DNA"/>
</dbReference>
<dbReference type="Proteomes" id="UP000054232">
    <property type="component" value="Unassembled WGS sequence"/>
</dbReference>
<gene>
    <name evidence="2" type="ORF">N326_07421</name>
</gene>
<feature type="non-terminal residue" evidence="2">
    <location>
        <position position="215"/>
    </location>
</feature>
<feature type="region of interest" description="Disordered" evidence="1">
    <location>
        <begin position="32"/>
        <end position="60"/>
    </location>
</feature>
<reference evidence="2 3" key="1">
    <citation type="submission" date="2014-04" db="EMBL/GenBank/DDBJ databases">
        <title>Genome evolution of avian class.</title>
        <authorList>
            <person name="Zhang G."/>
            <person name="Li C."/>
        </authorList>
    </citation>
    <scope>NUCLEOTIDE SEQUENCE [LARGE SCALE GENOMIC DNA]</scope>
    <source>
        <strain evidence="2">BGI_N326</strain>
    </source>
</reference>
<organism evidence="2 3">
    <name type="scientific">Eurypyga helias</name>
    <name type="common">Sunbittern</name>
    <name type="synonym">Ardea helias</name>
    <dbReference type="NCBI Taxonomy" id="54383"/>
    <lineage>
        <taxon>Eukaryota</taxon>
        <taxon>Metazoa</taxon>
        <taxon>Chordata</taxon>
        <taxon>Craniata</taxon>
        <taxon>Vertebrata</taxon>
        <taxon>Euteleostomi</taxon>
        <taxon>Archelosauria</taxon>
        <taxon>Archosauria</taxon>
        <taxon>Dinosauria</taxon>
        <taxon>Saurischia</taxon>
        <taxon>Theropoda</taxon>
        <taxon>Coelurosauria</taxon>
        <taxon>Aves</taxon>
        <taxon>Neognathae</taxon>
        <taxon>Neoaves</taxon>
        <taxon>Phaethontimorphae</taxon>
        <taxon>Eurypygiformes</taxon>
        <taxon>Eurypygidae</taxon>
        <taxon>Eurypyga</taxon>
    </lineage>
</organism>
<evidence type="ECO:0000256" key="1">
    <source>
        <dbReference type="SAM" id="MobiDB-lite"/>
    </source>
</evidence>
<feature type="non-terminal residue" evidence="2">
    <location>
        <position position="1"/>
    </location>
</feature>
<dbReference type="PANTHER" id="PTHR16207">
    <property type="entry name" value="SET DOMAIN-CONTAINING PROTEIN"/>
    <property type="match status" value="1"/>
</dbReference>